<comment type="caution">
    <text evidence="4">The sequence shown here is derived from an EMBL/GenBank/DDBJ whole genome shotgun (WGS) entry which is preliminary data.</text>
</comment>
<dbReference type="EMBL" id="DSEC01000511">
    <property type="protein sequence ID" value="HER44223.1"/>
    <property type="molecule type" value="Genomic_DNA"/>
</dbReference>
<protein>
    <submittedName>
        <fullName evidence="4">Tetratricopeptide repeat protein</fullName>
    </submittedName>
</protein>
<dbReference type="InterPro" id="IPR051012">
    <property type="entry name" value="CellSynth/LPSAsmb/PSIAsmb"/>
</dbReference>
<dbReference type="AlphaFoldDB" id="A0A7V2F460"/>
<evidence type="ECO:0000313" key="4">
    <source>
        <dbReference type="EMBL" id="HER44223.1"/>
    </source>
</evidence>
<evidence type="ECO:0000256" key="2">
    <source>
        <dbReference type="ARBA" id="ARBA00022803"/>
    </source>
</evidence>
<dbReference type="Gene3D" id="1.25.40.10">
    <property type="entry name" value="Tetratricopeptide repeat domain"/>
    <property type="match status" value="5"/>
</dbReference>
<dbReference type="PROSITE" id="PS50005">
    <property type="entry name" value="TPR"/>
    <property type="match status" value="1"/>
</dbReference>
<proteinExistence type="predicted"/>
<gene>
    <name evidence="4" type="ORF">ENO08_07170</name>
</gene>
<dbReference type="SMART" id="SM00028">
    <property type="entry name" value="TPR"/>
    <property type="match status" value="8"/>
</dbReference>
<reference evidence="4" key="1">
    <citation type="journal article" date="2020" name="mSystems">
        <title>Genome- and Community-Level Interaction Insights into Carbon Utilization and Element Cycling Functions of Hydrothermarchaeota in Hydrothermal Sediment.</title>
        <authorList>
            <person name="Zhou Z."/>
            <person name="Liu Y."/>
            <person name="Xu W."/>
            <person name="Pan J."/>
            <person name="Luo Z.H."/>
            <person name="Li M."/>
        </authorList>
    </citation>
    <scope>NUCLEOTIDE SEQUENCE [LARGE SCALE GENOMIC DNA]</scope>
    <source>
        <strain evidence="4">SpSt-1233</strain>
    </source>
</reference>
<dbReference type="Pfam" id="PF13424">
    <property type="entry name" value="TPR_12"/>
    <property type="match status" value="1"/>
</dbReference>
<organism evidence="4">
    <name type="scientific">Eiseniibacteriota bacterium</name>
    <dbReference type="NCBI Taxonomy" id="2212470"/>
    <lineage>
        <taxon>Bacteria</taxon>
        <taxon>Candidatus Eiseniibacteriota</taxon>
    </lineage>
</organism>
<keyword evidence="1" id="KW-0677">Repeat</keyword>
<name>A0A7V2F460_UNCEI</name>
<dbReference type="InterPro" id="IPR019734">
    <property type="entry name" value="TPR_rpt"/>
</dbReference>
<keyword evidence="2 3" id="KW-0802">TPR repeat</keyword>
<dbReference type="Pfam" id="PF13432">
    <property type="entry name" value="TPR_16"/>
    <property type="match status" value="4"/>
</dbReference>
<dbReference type="PANTHER" id="PTHR45586:SF1">
    <property type="entry name" value="LIPOPOLYSACCHARIDE ASSEMBLY PROTEIN B"/>
    <property type="match status" value="1"/>
</dbReference>
<dbReference type="InterPro" id="IPR011990">
    <property type="entry name" value="TPR-like_helical_dom_sf"/>
</dbReference>
<dbReference type="Proteomes" id="UP000886069">
    <property type="component" value="Unassembled WGS sequence"/>
</dbReference>
<feature type="repeat" description="TPR" evidence="3">
    <location>
        <begin position="589"/>
        <end position="622"/>
    </location>
</feature>
<dbReference type="PANTHER" id="PTHR45586">
    <property type="entry name" value="TPR REPEAT-CONTAINING PROTEIN PA4667"/>
    <property type="match status" value="1"/>
</dbReference>
<feature type="non-terminal residue" evidence="4">
    <location>
        <position position="679"/>
    </location>
</feature>
<evidence type="ECO:0000256" key="3">
    <source>
        <dbReference type="PROSITE-ProRule" id="PRU00339"/>
    </source>
</evidence>
<dbReference type="SUPFAM" id="SSF48452">
    <property type="entry name" value="TPR-like"/>
    <property type="match status" value="4"/>
</dbReference>
<evidence type="ECO:0000256" key="1">
    <source>
        <dbReference type="ARBA" id="ARBA00022737"/>
    </source>
</evidence>
<accession>A0A7V2F460</accession>
<sequence>MRGVIRMSSYSNNRLTCFAALCAIGLLLTFPIGAEEARQEAKPSGETPGPGTLAGIGRLLDDARMLPGPDRLGAAEKAARSLQALLESDIPKEKRCAVHFLSGEIHYTLGDYAKAAKEFKDAGKRDDERIYRDDAEAGYIMALEASGRDEEAAREWIKWEKKHPESPFVQEALTARAWNALRRGVPSEAERILAELSARFPWMSADARVIRAMATIAYIRGDYDETIALLSKIKQDAGMLYLAALSFEAKGMPLKAAAHYREVVERYPHSPLHDPAMIAKANIFLTSGSYKSAAEEMERVVAEASRPDIRGEAMLRKAVAIVLDGDAEEGTNQLRSVAAAHTGTDIAARAQFLLGEILFGEKRYEEAIVEFNQVLARYFEHKLAPRAQYRIGRSLEALGRRADATSTYQAVVAGYPLSPESPAAAYLAGVGLLELGRPSAASPYFQIVLDRYSRSDSAGAIVFASEEHRELVEASLCLLELSYHRAGNLGQLSGAPHMMLQKMPPSTSPWRAYALLIDADALAAQARYPETETMLKRLLEEFPEHNVAVPATRLLAWTYAQQGEDALAIQTEEQMLARYAAYGDQVNLSTAYFNKANILFNRKDYEEAGAAYDEFLRRFPDHPKQLQALYRAGLCYQRLDQAGDAVDRWETLVAIDSTAEISELAWIRSGDLYFRAEHY</sequence>